<dbReference type="PANTHER" id="PTHR43580:SF3">
    <property type="entry name" value="6-PHOSPHOGLUCONATE DEHYDROGENASE FAMILY PROTEIN (AFU_ORTHOLOGUE AFUA_2G11600)"/>
    <property type="match status" value="1"/>
</dbReference>
<dbReference type="RefSeq" id="XP_024688934.1">
    <property type="nucleotide sequence ID" value="XM_024841596.1"/>
</dbReference>
<dbReference type="InterPro" id="IPR015815">
    <property type="entry name" value="HIBADH-related"/>
</dbReference>
<organism evidence="5 6">
    <name type="scientific">Aspergillus campestris (strain IBT 28561)</name>
    <dbReference type="NCBI Taxonomy" id="1392248"/>
    <lineage>
        <taxon>Eukaryota</taxon>
        <taxon>Fungi</taxon>
        <taxon>Dikarya</taxon>
        <taxon>Ascomycota</taxon>
        <taxon>Pezizomycotina</taxon>
        <taxon>Eurotiomycetes</taxon>
        <taxon>Eurotiomycetidae</taxon>
        <taxon>Eurotiales</taxon>
        <taxon>Aspergillaceae</taxon>
        <taxon>Aspergillus</taxon>
        <taxon>Aspergillus subgen. Circumdati</taxon>
    </lineage>
</organism>
<dbReference type="OrthoDB" id="435038at2759"/>
<dbReference type="InterPro" id="IPR006115">
    <property type="entry name" value="6PGDH_NADP-bd"/>
</dbReference>
<feature type="active site" evidence="3">
    <location>
        <position position="177"/>
    </location>
</feature>
<dbReference type="PIRSF" id="PIRSF000103">
    <property type="entry name" value="HIBADH"/>
    <property type="match status" value="1"/>
</dbReference>
<protein>
    <submittedName>
        <fullName evidence="5">6-phosphogluconate dehydrogenase-like protein</fullName>
    </submittedName>
</protein>
<evidence type="ECO:0000256" key="3">
    <source>
        <dbReference type="PIRSR" id="PIRSR000103-1"/>
    </source>
</evidence>
<dbReference type="SUPFAM" id="SSF48179">
    <property type="entry name" value="6-phosphogluconate dehydrogenase C-terminal domain-like"/>
    <property type="match status" value="1"/>
</dbReference>
<evidence type="ECO:0000256" key="1">
    <source>
        <dbReference type="ARBA" id="ARBA00007598"/>
    </source>
</evidence>
<dbReference type="VEuPathDB" id="FungiDB:P168DRAFT_330552"/>
<dbReference type="GO" id="GO:0050661">
    <property type="term" value="F:NADP binding"/>
    <property type="evidence" value="ECO:0007669"/>
    <property type="project" value="InterPro"/>
</dbReference>
<reference evidence="5" key="1">
    <citation type="submission" date="2016-12" db="EMBL/GenBank/DDBJ databases">
        <title>The genomes of Aspergillus section Nigri reveals drivers in fungal speciation.</title>
        <authorList>
            <consortium name="DOE Joint Genome Institute"/>
            <person name="Vesth T.C."/>
            <person name="Nybo J."/>
            <person name="Theobald S."/>
            <person name="Brandl J."/>
            <person name="Frisvad J.C."/>
            <person name="Nielsen K.F."/>
            <person name="Lyhne E.K."/>
            <person name="Kogle M.E."/>
            <person name="Kuo A."/>
            <person name="Riley R."/>
            <person name="Clum A."/>
            <person name="Nolan M."/>
            <person name="Lipzen A."/>
            <person name="Salamov A."/>
            <person name="Henrissat B."/>
            <person name="Wiebenga A."/>
            <person name="De vries R.P."/>
            <person name="Grigoriev I.V."/>
            <person name="Mortensen U.H."/>
            <person name="Andersen M.R."/>
            <person name="Baker S.E."/>
        </authorList>
    </citation>
    <scope>NUCLEOTIDE SEQUENCE</scope>
    <source>
        <strain evidence="5">IBT 28561</strain>
    </source>
</reference>
<dbReference type="Gene3D" id="3.40.50.720">
    <property type="entry name" value="NAD(P)-binding Rossmann-like Domain"/>
    <property type="match status" value="1"/>
</dbReference>
<feature type="domain" description="6-phosphogluconate dehydrogenase NADP-binding" evidence="4">
    <location>
        <begin position="4"/>
        <end position="156"/>
    </location>
</feature>
<dbReference type="EMBL" id="MSFM01000015">
    <property type="protein sequence ID" value="PKY00340.1"/>
    <property type="molecule type" value="Genomic_DNA"/>
</dbReference>
<dbReference type="GeneID" id="36549120"/>
<dbReference type="Gene3D" id="1.10.1040.10">
    <property type="entry name" value="N-(1-d-carboxylethyl)-l-norvaline Dehydrogenase, domain 2"/>
    <property type="match status" value="1"/>
</dbReference>
<evidence type="ECO:0000313" key="5">
    <source>
        <dbReference type="EMBL" id="PKY00340.1"/>
    </source>
</evidence>
<dbReference type="Pfam" id="PF03446">
    <property type="entry name" value="NAD_binding_2"/>
    <property type="match status" value="1"/>
</dbReference>
<dbReference type="InterPro" id="IPR051265">
    <property type="entry name" value="HIBADH-related_NP60_sf"/>
</dbReference>
<keyword evidence="2" id="KW-0560">Oxidoreductase</keyword>
<comment type="caution">
    <text evidence="5">The sequence shown here is derived from an EMBL/GenBank/DDBJ whole genome shotgun (WGS) entry which is preliminary data.</text>
</comment>
<keyword evidence="6" id="KW-1185">Reference proteome</keyword>
<comment type="similarity">
    <text evidence="1">Belongs to the HIBADH-related family. NP60 subfamily.</text>
</comment>
<dbReference type="GO" id="GO:0016491">
    <property type="term" value="F:oxidoreductase activity"/>
    <property type="evidence" value="ECO:0007669"/>
    <property type="project" value="UniProtKB-KW"/>
</dbReference>
<dbReference type="InterPro" id="IPR013328">
    <property type="entry name" value="6PGD_dom2"/>
</dbReference>
<evidence type="ECO:0000259" key="4">
    <source>
        <dbReference type="Pfam" id="PF03446"/>
    </source>
</evidence>
<name>A0A2I1CRT8_ASPC2</name>
<dbReference type="AlphaFoldDB" id="A0A2I1CRT8"/>
<dbReference type="SUPFAM" id="SSF51735">
    <property type="entry name" value="NAD(P)-binding Rossmann-fold domains"/>
    <property type="match status" value="1"/>
</dbReference>
<dbReference type="PANTHER" id="PTHR43580">
    <property type="entry name" value="OXIDOREDUCTASE GLYR1-RELATED"/>
    <property type="match status" value="1"/>
</dbReference>
<dbReference type="InterPro" id="IPR008927">
    <property type="entry name" value="6-PGluconate_DH-like_C_sf"/>
</dbReference>
<proteinExistence type="inferred from homology"/>
<evidence type="ECO:0000256" key="2">
    <source>
        <dbReference type="ARBA" id="ARBA00023002"/>
    </source>
</evidence>
<accession>A0A2I1CRT8</accession>
<evidence type="ECO:0000313" key="6">
    <source>
        <dbReference type="Proteomes" id="UP000234254"/>
    </source>
</evidence>
<dbReference type="Proteomes" id="UP000234254">
    <property type="component" value="Unassembled WGS sequence"/>
</dbReference>
<gene>
    <name evidence="5" type="ORF">P168DRAFT_330552</name>
</gene>
<sequence length="309" mass="33515">MTARIAFIGIGQMGQGITTNLVQHGIFSRPLTIYNRTKSKAEDHAARIGNCRVVDTVEEAVASSDIIWSCLQDQGAVQSVFDNALVHDIRGKLFVDSSTIGPEGTNEIARQVIAAGGEFVAMPVMGEPKMAHKQTLTCIPCGKVESVDRIRPFLQGVICRNIVDLSGEEPGTALLLKLMGNVIILATMETVAEVNVFAEKCGLGVRNMNKLMTALFPNPPHAAYNDRMLSGDYHRTTPMVEVQMALALAEKVKWLAHSCGASIKIYDIACDHLETVLEHEGPRGDAIGIYGAVRMESGLPYKNDPEPLD</sequence>
<dbReference type="InterPro" id="IPR036291">
    <property type="entry name" value="NAD(P)-bd_dom_sf"/>
</dbReference>